<feature type="coiled-coil region" evidence="1">
    <location>
        <begin position="390"/>
        <end position="452"/>
    </location>
</feature>
<keyword evidence="4" id="KW-1185">Reference proteome</keyword>
<evidence type="ECO:0000313" key="4">
    <source>
        <dbReference type="Proteomes" id="UP000654370"/>
    </source>
</evidence>
<dbReference type="AlphaFoldDB" id="A0A8H7Q635"/>
<feature type="compositionally biased region" description="Basic and acidic residues" evidence="2">
    <location>
        <begin position="517"/>
        <end position="527"/>
    </location>
</feature>
<feature type="compositionally biased region" description="Polar residues" evidence="2">
    <location>
        <begin position="42"/>
        <end position="55"/>
    </location>
</feature>
<comment type="caution">
    <text evidence="3">The sequence shown here is derived from an EMBL/GenBank/DDBJ whole genome shotgun (WGS) entry which is preliminary data.</text>
</comment>
<evidence type="ECO:0000313" key="3">
    <source>
        <dbReference type="EMBL" id="KAG2186000.1"/>
    </source>
</evidence>
<feature type="compositionally biased region" description="Basic and acidic residues" evidence="2">
    <location>
        <begin position="481"/>
        <end position="497"/>
    </location>
</feature>
<evidence type="ECO:0000256" key="1">
    <source>
        <dbReference type="SAM" id="Coils"/>
    </source>
</evidence>
<organism evidence="3 4">
    <name type="scientific">Mortierella isabellina</name>
    <name type="common">Filamentous fungus</name>
    <name type="synonym">Umbelopsis isabellina</name>
    <dbReference type="NCBI Taxonomy" id="91625"/>
    <lineage>
        <taxon>Eukaryota</taxon>
        <taxon>Fungi</taxon>
        <taxon>Fungi incertae sedis</taxon>
        <taxon>Mucoromycota</taxon>
        <taxon>Mucoromycotina</taxon>
        <taxon>Umbelopsidomycetes</taxon>
        <taxon>Umbelopsidales</taxon>
        <taxon>Umbelopsidaceae</taxon>
        <taxon>Umbelopsis</taxon>
    </lineage>
</organism>
<feature type="compositionally biased region" description="Polar residues" evidence="2">
    <location>
        <begin position="499"/>
        <end position="509"/>
    </location>
</feature>
<dbReference type="EMBL" id="JAEPQZ010000001">
    <property type="protein sequence ID" value="KAG2186000.1"/>
    <property type="molecule type" value="Genomic_DNA"/>
</dbReference>
<sequence>MPPLSENGEIPKNKENEETTAIEVQANGHSTNAVDSAASPESLVQHSSPEQTNPSGKRHGESVQSVKERIINTSKLLRILEKQRAGMMPAKNQSTNETVNELKEKMNLLMKEKEIASKQIINQSMELEKLRKVYEQQIHKYDEVKSDLDQVSKEVSQAVLDKERAESAKRSFEMLCEQLKAQIAEYGQIGIPSDEKLKKEMMKIKSLADQYKSQYQSSNIAWKAEELAHNATLANLNGVQRSLSHVENMLELQRKENDNLKLANDKLNEQLIEVNINHQMELEQAQTNLEDAQDKLREYQRLSKLEAQKYIKENVDSTASTKSGNEKKLESVKLELEQVKMALKNQSECHKELQNQAKIEHDALKEMYEKLFTETEKDKNLKAADSDSNTQLLEKRITELQAQLAKEQAHKATQSAVSGSQNTQYTALKADYELAIRENKNLKRAKEVLQDKTTDFMVRIDDLERQLRGATQQVVTTGLEISREKELSPASERRVSELKVTSPSTNTERGVSAKSHKSAEPPKEPTKGRKTATASNNMEVPSPASRKRKSVVGDEDTVIEQPKPATKRGRKKATEVEKEYIVPVTDYSKLIMETLQTVLSTSPEDIIPLFEPTKIYTTLKTDLLLHALDSVCTTFDTPEVSVHDGMLFEDDFGVADWLVVTMPDNIDEREQRLIWFLFGLCSLNPTTQFFDRICVWMRNLMLSCVVSNPKKACCISRMFINICKAAGDISRARTFCYDLLRELPPTHHIVFIMGNFAQSWSRPLRLEDSAKTTLPADNLITRSMQSIVKKLATDHNDNQQIQNSLYYLQKNCNWKPENEVPDVVDFLDDISNAIVHPQYSTLRQNDMTHSQTQHFNVIKATELVYYHHGDWEFTYQVFISTVVYPLLQNSNYIDFALELIGSLGRKGLYDETDEKSGLAGLRSEMTKALNVNIALSSDEFGHQVFAATALLNLANGKAILARPLIKWHRELTPENKASLPSGLSDAIRAISKEHLLG</sequence>
<dbReference type="OrthoDB" id="2238957at2759"/>
<dbReference type="Proteomes" id="UP000654370">
    <property type="component" value="Unassembled WGS sequence"/>
</dbReference>
<evidence type="ECO:0000256" key="2">
    <source>
        <dbReference type="SAM" id="MobiDB-lite"/>
    </source>
</evidence>
<keyword evidence="1" id="KW-0175">Coiled coil</keyword>
<gene>
    <name evidence="3" type="ORF">INT43_002438</name>
</gene>
<feature type="region of interest" description="Disordered" evidence="2">
    <location>
        <begin position="1"/>
        <end position="65"/>
    </location>
</feature>
<feature type="region of interest" description="Disordered" evidence="2">
    <location>
        <begin position="479"/>
        <end position="571"/>
    </location>
</feature>
<protein>
    <submittedName>
        <fullName evidence="3">Uncharacterized protein</fullName>
    </submittedName>
</protein>
<accession>A0A8H7Q635</accession>
<name>A0A8H7Q635_MORIS</name>
<feature type="coiled-coil region" evidence="1">
    <location>
        <begin position="243"/>
        <end position="356"/>
    </location>
</feature>
<feature type="coiled-coil region" evidence="1">
    <location>
        <begin position="92"/>
        <end position="182"/>
    </location>
</feature>
<reference evidence="3" key="1">
    <citation type="submission" date="2020-12" db="EMBL/GenBank/DDBJ databases">
        <title>Metabolic potential, ecology and presence of endohyphal bacteria is reflected in genomic diversity of Mucoromycotina.</title>
        <authorList>
            <person name="Muszewska A."/>
            <person name="Okrasinska A."/>
            <person name="Steczkiewicz K."/>
            <person name="Drgas O."/>
            <person name="Orlowska M."/>
            <person name="Perlinska-Lenart U."/>
            <person name="Aleksandrzak-Piekarczyk T."/>
            <person name="Szatraj K."/>
            <person name="Zielenkiewicz U."/>
            <person name="Pilsyk S."/>
            <person name="Malc E."/>
            <person name="Mieczkowski P."/>
            <person name="Kruszewska J.S."/>
            <person name="Biernat P."/>
            <person name="Pawlowska J."/>
        </authorList>
    </citation>
    <scope>NUCLEOTIDE SEQUENCE</scope>
    <source>
        <strain evidence="3">WA0000067209</strain>
    </source>
</reference>
<proteinExistence type="predicted"/>